<dbReference type="InterPro" id="IPR006179">
    <property type="entry name" value="5_nucleotidase/apyrase"/>
</dbReference>
<dbReference type="InterPro" id="IPR029052">
    <property type="entry name" value="Metallo-depent_PP-like"/>
</dbReference>
<dbReference type="GO" id="GO:0016787">
    <property type="term" value="F:hydrolase activity"/>
    <property type="evidence" value="ECO:0007669"/>
    <property type="project" value="UniProtKB-KW"/>
</dbReference>
<evidence type="ECO:0008006" key="9">
    <source>
        <dbReference type="Google" id="ProtNLM"/>
    </source>
</evidence>
<dbReference type="Proteomes" id="UP000182229">
    <property type="component" value="Unassembled WGS sequence"/>
</dbReference>
<dbReference type="Pfam" id="PF02872">
    <property type="entry name" value="5_nucleotid_C"/>
    <property type="match status" value="1"/>
</dbReference>
<dbReference type="RefSeq" id="WP_071902268.1">
    <property type="nucleotide sequence ID" value="NZ_MPIN01000010.1"/>
</dbReference>
<dbReference type="InterPro" id="IPR008334">
    <property type="entry name" value="5'-Nucleotdase_C"/>
</dbReference>
<dbReference type="SUPFAM" id="SSF55816">
    <property type="entry name" value="5'-nucleotidase (syn. UDP-sugar hydrolase), C-terminal domain"/>
    <property type="match status" value="1"/>
</dbReference>
<name>A0A1L9B2H2_9BACT</name>
<dbReference type="GO" id="GO:0030288">
    <property type="term" value="C:outer membrane-bounded periplasmic space"/>
    <property type="evidence" value="ECO:0007669"/>
    <property type="project" value="TreeGrafter"/>
</dbReference>
<feature type="domain" description="Calcineurin-like phosphoesterase" evidence="5">
    <location>
        <begin position="173"/>
        <end position="380"/>
    </location>
</feature>
<keyword evidence="3" id="KW-0175">Coiled coil</keyword>
<evidence type="ECO:0000313" key="8">
    <source>
        <dbReference type="Proteomes" id="UP000182229"/>
    </source>
</evidence>
<proteinExistence type="inferred from homology"/>
<evidence type="ECO:0000313" key="7">
    <source>
        <dbReference type="EMBL" id="OJH36383.1"/>
    </source>
</evidence>
<dbReference type="Pfam" id="PF00149">
    <property type="entry name" value="Metallophos"/>
    <property type="match status" value="1"/>
</dbReference>
<dbReference type="STRING" id="83449.BON30_31910"/>
<keyword evidence="1" id="KW-0732">Signal</keyword>
<gene>
    <name evidence="7" type="ORF">BON30_31910</name>
</gene>
<dbReference type="InterPro" id="IPR036907">
    <property type="entry name" value="5'-Nucleotdase_C_sf"/>
</dbReference>
<feature type="domain" description="5'-Nucleotidase C-terminal" evidence="6">
    <location>
        <begin position="470"/>
        <end position="608"/>
    </location>
</feature>
<dbReference type="InterPro" id="IPR004843">
    <property type="entry name" value="Calcineurin-like_PHP"/>
</dbReference>
<dbReference type="AlphaFoldDB" id="A0A1L9B2H2"/>
<evidence type="ECO:0000256" key="4">
    <source>
        <dbReference type="SAM" id="MobiDB-lite"/>
    </source>
</evidence>
<evidence type="ECO:0000256" key="3">
    <source>
        <dbReference type="SAM" id="Coils"/>
    </source>
</evidence>
<dbReference type="PANTHER" id="PTHR11575:SF24">
    <property type="entry name" value="5'-NUCLEOTIDASE"/>
    <property type="match status" value="1"/>
</dbReference>
<dbReference type="EMBL" id="MPIN01000010">
    <property type="protein sequence ID" value="OJH36383.1"/>
    <property type="molecule type" value="Genomic_DNA"/>
</dbReference>
<evidence type="ECO:0000256" key="2">
    <source>
        <dbReference type="RuleBase" id="RU362119"/>
    </source>
</evidence>
<organism evidence="7 8">
    <name type="scientific">Cystobacter ferrugineus</name>
    <dbReference type="NCBI Taxonomy" id="83449"/>
    <lineage>
        <taxon>Bacteria</taxon>
        <taxon>Pseudomonadati</taxon>
        <taxon>Myxococcota</taxon>
        <taxon>Myxococcia</taxon>
        <taxon>Myxococcales</taxon>
        <taxon>Cystobacterineae</taxon>
        <taxon>Archangiaceae</taxon>
        <taxon>Cystobacter</taxon>
    </lineage>
</organism>
<dbReference type="PRINTS" id="PR01607">
    <property type="entry name" value="APYRASEFAMLY"/>
</dbReference>
<accession>A0A1L9B2H2</accession>
<dbReference type="Gene3D" id="3.90.780.10">
    <property type="entry name" value="5'-Nucleotidase, C-terminal domain"/>
    <property type="match status" value="1"/>
</dbReference>
<evidence type="ECO:0000259" key="5">
    <source>
        <dbReference type="Pfam" id="PF00149"/>
    </source>
</evidence>
<dbReference type="GO" id="GO:0009166">
    <property type="term" value="P:nucleotide catabolic process"/>
    <property type="evidence" value="ECO:0007669"/>
    <property type="project" value="InterPro"/>
</dbReference>
<comment type="caution">
    <text evidence="7">The sequence shown here is derived from an EMBL/GenBank/DDBJ whole genome shotgun (WGS) entry which is preliminary data.</text>
</comment>
<sequence length="639" mass="70605">MPWEREASGEAGRGLTVEGGRPRLAAWRRSGKADRYPRAPTQREWDAMSPEERARVVEALPGVYSGREMLEPEEELARLEQLTEELRQRADEEARRADEEARLRREAQREVEQLRAELERLRRGTPPWRGGGRLDVAGRGCDGARMNKPLVLLSSLLLLPACQTTHTVTLVGMTDYHSHAEPFYSEGEGDRGGVARALAYFRAAKARPDTLGVSGGDWVNKGVPVWSDEYGCVEWPWFNGLVDMMALGNHDLDYGAEAFARCRAAVDYPVLCANLVGADGVPHFQVEGRPYLVREVGGVRLGFFAVAGPDMQRLVKAERLPVGTRWTDATEAAREVVGALREREHVDAVVLIGHQLREDDEALARAVPGIDLILGSHSHAREELRVVPGTSTYTVSSYQYLAYLSEVRLRFQGRRLVGVEGGLVKLDGTRPEDAETAARVEALGRALRQKRPERFAEVGRLPRPLRDEGLTTGEAEVGTWATEVWRRAAGARAFFAMAAGFRAGLPAGEVTREEFEGAFPYRNELVTAEMTGEELADWVALSESKRGTDGYSQRSGVSYRVREGRVEDLRVLRDAADPGAGEEPVRPEGRYRVATTDFQAFAAGGYKEAFGRASEVRRTGLDAQTLLQEALREGPASGR</sequence>
<feature type="compositionally biased region" description="Basic and acidic residues" evidence="4">
    <location>
        <begin position="31"/>
        <end position="50"/>
    </location>
</feature>
<dbReference type="PANTHER" id="PTHR11575">
    <property type="entry name" value="5'-NUCLEOTIDASE-RELATED"/>
    <property type="match status" value="1"/>
</dbReference>
<feature type="coiled-coil region" evidence="3">
    <location>
        <begin position="69"/>
        <end position="124"/>
    </location>
</feature>
<comment type="similarity">
    <text evidence="2">Belongs to the 5'-nucleotidase family.</text>
</comment>
<reference evidence="7 8" key="2">
    <citation type="submission" date="2016-12" db="EMBL/GenBank/DDBJ databases">
        <title>Draft Genome Sequence of Cystobacter ferrugineus Strain Cbfe23.</title>
        <authorList>
            <person name="Akbar S."/>
            <person name="Dowd S.E."/>
            <person name="Stevens D.C."/>
        </authorList>
    </citation>
    <scope>NUCLEOTIDE SEQUENCE [LARGE SCALE GENOMIC DNA]</scope>
    <source>
        <strain evidence="7 8">Cbfe23</strain>
    </source>
</reference>
<feature type="region of interest" description="Disordered" evidence="4">
    <location>
        <begin position="1"/>
        <end position="50"/>
    </location>
</feature>
<protein>
    <recommendedName>
        <fullName evidence="9">Bifunctional metallophosphatase/5'-nucleotidase</fullName>
    </recommendedName>
</protein>
<dbReference type="GO" id="GO:0000166">
    <property type="term" value="F:nucleotide binding"/>
    <property type="evidence" value="ECO:0007669"/>
    <property type="project" value="UniProtKB-KW"/>
</dbReference>
<keyword evidence="8" id="KW-1185">Reference proteome</keyword>
<evidence type="ECO:0000256" key="1">
    <source>
        <dbReference type="ARBA" id="ARBA00022729"/>
    </source>
</evidence>
<keyword evidence="2" id="KW-0378">Hydrolase</keyword>
<dbReference type="Gene3D" id="3.60.21.10">
    <property type="match status" value="1"/>
</dbReference>
<dbReference type="SUPFAM" id="SSF56300">
    <property type="entry name" value="Metallo-dependent phosphatases"/>
    <property type="match status" value="1"/>
</dbReference>
<evidence type="ECO:0000259" key="6">
    <source>
        <dbReference type="Pfam" id="PF02872"/>
    </source>
</evidence>
<reference evidence="8" key="1">
    <citation type="submission" date="2016-11" db="EMBL/GenBank/DDBJ databases">
        <authorList>
            <person name="Shukria A."/>
            <person name="Stevens D.C."/>
        </authorList>
    </citation>
    <scope>NUCLEOTIDE SEQUENCE [LARGE SCALE GENOMIC DNA]</scope>
    <source>
        <strain evidence="8">Cbfe23</strain>
    </source>
</reference>
<keyword evidence="2" id="KW-0547">Nucleotide-binding</keyword>